<feature type="transmembrane region" description="Helical" evidence="1">
    <location>
        <begin position="114"/>
        <end position="133"/>
    </location>
</feature>
<dbReference type="OrthoDB" id="233497at2"/>
<gene>
    <name evidence="2" type="ORF">Pan97_06590</name>
</gene>
<evidence type="ECO:0000313" key="2">
    <source>
        <dbReference type="EMBL" id="QDU73661.1"/>
    </source>
</evidence>
<feature type="transmembrane region" description="Helical" evidence="1">
    <location>
        <begin position="350"/>
        <end position="370"/>
    </location>
</feature>
<feature type="transmembrane region" description="Helical" evidence="1">
    <location>
        <begin position="324"/>
        <end position="344"/>
    </location>
</feature>
<feature type="transmembrane region" description="Helical" evidence="1">
    <location>
        <begin position="6"/>
        <end position="25"/>
    </location>
</feature>
<protein>
    <recommendedName>
        <fullName evidence="4">Glycosyltransferase RgtA/B/C/D-like domain-containing protein</fullName>
    </recommendedName>
</protein>
<proteinExistence type="predicted"/>
<dbReference type="RefSeq" id="WP_144970669.1">
    <property type="nucleotide sequence ID" value="NZ_CP036289.1"/>
</dbReference>
<reference evidence="3" key="1">
    <citation type="submission" date="2019-02" db="EMBL/GenBank/DDBJ databases">
        <title>Deep-cultivation of Planctomycetes and their phenomic and genomic characterization uncovers novel biology.</title>
        <authorList>
            <person name="Wiegand S."/>
            <person name="Jogler M."/>
            <person name="Boedeker C."/>
            <person name="Pinto D."/>
            <person name="Vollmers J."/>
            <person name="Rivas-Marin E."/>
            <person name="Kohn T."/>
            <person name="Peeters S.H."/>
            <person name="Heuer A."/>
            <person name="Rast P."/>
            <person name="Oberbeckmann S."/>
            <person name="Bunk B."/>
            <person name="Jeske O."/>
            <person name="Meyerdierks A."/>
            <person name="Storesund J.E."/>
            <person name="Kallscheuer N."/>
            <person name="Luecker S."/>
            <person name="Lage O.M."/>
            <person name="Pohl T."/>
            <person name="Merkel B.J."/>
            <person name="Hornburger P."/>
            <person name="Mueller R.-W."/>
            <person name="Bruemmer F."/>
            <person name="Labrenz M."/>
            <person name="Spormann A.M."/>
            <person name="Op den Camp H."/>
            <person name="Overmann J."/>
            <person name="Amann R."/>
            <person name="Jetten M.S.M."/>
            <person name="Mascher T."/>
            <person name="Medema M.H."/>
            <person name="Devos D.P."/>
            <person name="Kaster A.-K."/>
            <person name="Ovreas L."/>
            <person name="Rohde M."/>
            <person name="Galperin M.Y."/>
            <person name="Jogler C."/>
        </authorList>
    </citation>
    <scope>NUCLEOTIDE SEQUENCE [LARGE SCALE GENOMIC DNA]</scope>
    <source>
        <strain evidence="3">Pan97</strain>
    </source>
</reference>
<keyword evidence="1" id="KW-0812">Transmembrane</keyword>
<accession>A0A518C354</accession>
<dbReference type="Proteomes" id="UP000318626">
    <property type="component" value="Chromosome"/>
</dbReference>
<keyword evidence="1" id="KW-0472">Membrane</keyword>
<dbReference type="EMBL" id="CP036289">
    <property type="protein sequence ID" value="QDU73661.1"/>
    <property type="molecule type" value="Genomic_DNA"/>
</dbReference>
<feature type="transmembrane region" description="Helical" evidence="1">
    <location>
        <begin position="140"/>
        <end position="160"/>
    </location>
</feature>
<feature type="transmembrane region" description="Helical" evidence="1">
    <location>
        <begin position="166"/>
        <end position="185"/>
    </location>
</feature>
<evidence type="ECO:0008006" key="4">
    <source>
        <dbReference type="Google" id="ProtNLM"/>
    </source>
</evidence>
<sequence>MFVITALVGTGIAYFVLCVAAYSRYCNEWSGMLLSGYRFGVPQRLVEKGVYPVHEIGWDGQFYYLQANYLDPHPDAYDHIDAPPYRYQRIGLPLVAAVFSWAIGSDYVSPHTYLFASLPFVGVGMGALAAWLFAHRYSPLWCLGWAANVGIPICLLHGQPDPLADALFILAMLALIRGMPIAYAAAATLMCLTREPYFLIAGTILAASFAGMIPWKGNPDTGGWMVVTLRAIGLRRLAELVMVTPESEPQSTIFSGRPSAWNFWAYRTPLWQLIVLLVPCAVFIAWQLYLRTVFGQTGSEGSGGVMLDYPFFAFFRSSVRSPDYVIRPFYYVTLMMGFVVLWSVRRKLSLALILLPYFLVLSMMSEVVWIDISGYSKAMGTVLATIVICFPLMGKRMLYPVGLLLIFAVLTYTQCFKRVYGPVDLVRVPDFQVVQLDMEQTQPVLKAPRCSIRVDQEELVKRAAAKNGIYRFELLGRRFPQTYFTVPITVTNEGSETWEHSRENAIQIVPGWIEGEQLPHWQAATDVPDKVPPGESFTREVPILLPRRPGDYTLRITLRQLEQFTFDEKGDNYIDIPISYR</sequence>
<keyword evidence="3" id="KW-1185">Reference proteome</keyword>
<dbReference type="AlphaFoldDB" id="A0A518C354"/>
<feature type="transmembrane region" description="Helical" evidence="1">
    <location>
        <begin position="270"/>
        <end position="290"/>
    </location>
</feature>
<dbReference type="InterPro" id="IPR013783">
    <property type="entry name" value="Ig-like_fold"/>
</dbReference>
<feature type="transmembrane region" description="Helical" evidence="1">
    <location>
        <begin position="382"/>
        <end position="410"/>
    </location>
</feature>
<evidence type="ECO:0000313" key="3">
    <source>
        <dbReference type="Proteomes" id="UP000318626"/>
    </source>
</evidence>
<keyword evidence="1" id="KW-1133">Transmembrane helix</keyword>
<dbReference type="KEGG" id="bvo:Pan97_06590"/>
<dbReference type="Gene3D" id="2.60.40.10">
    <property type="entry name" value="Immunoglobulins"/>
    <property type="match status" value="1"/>
</dbReference>
<name>A0A518C354_9BACT</name>
<evidence type="ECO:0000256" key="1">
    <source>
        <dbReference type="SAM" id="Phobius"/>
    </source>
</evidence>
<organism evidence="2 3">
    <name type="scientific">Bremerella volcania</name>
    <dbReference type="NCBI Taxonomy" id="2527984"/>
    <lineage>
        <taxon>Bacteria</taxon>
        <taxon>Pseudomonadati</taxon>
        <taxon>Planctomycetota</taxon>
        <taxon>Planctomycetia</taxon>
        <taxon>Pirellulales</taxon>
        <taxon>Pirellulaceae</taxon>
        <taxon>Bremerella</taxon>
    </lineage>
</organism>
<feature type="transmembrane region" description="Helical" evidence="1">
    <location>
        <begin position="197"/>
        <end position="215"/>
    </location>
</feature>